<reference evidence="3" key="1">
    <citation type="submission" date="2017-01" db="EMBL/GenBank/DDBJ databases">
        <authorList>
            <person name="Varghese N."/>
            <person name="Submissions S."/>
        </authorList>
    </citation>
    <scope>NUCLEOTIDE SEQUENCE [LARGE SCALE GENOMIC DNA]</scope>
    <source>
        <strain evidence="3">DSM 16176</strain>
    </source>
</reference>
<feature type="transmembrane region" description="Helical" evidence="1">
    <location>
        <begin position="20"/>
        <end position="38"/>
    </location>
</feature>
<dbReference type="RefSeq" id="WP_076347357.1">
    <property type="nucleotide sequence ID" value="NZ_FTOO01000007.1"/>
</dbReference>
<gene>
    <name evidence="2" type="ORF">SAMN05421799_10758</name>
</gene>
<keyword evidence="1" id="KW-0812">Transmembrane</keyword>
<dbReference type="AlphaFoldDB" id="A0A1N7N491"/>
<dbReference type="OrthoDB" id="2371474at2"/>
<proteinExistence type="predicted"/>
<protein>
    <submittedName>
        <fullName evidence="2">Uncharacterized protein</fullName>
    </submittedName>
</protein>
<keyword evidence="1" id="KW-1133">Transmembrane helix</keyword>
<dbReference type="EMBL" id="FTOO01000007">
    <property type="protein sequence ID" value="SIS93150.1"/>
    <property type="molecule type" value="Genomic_DNA"/>
</dbReference>
<evidence type="ECO:0000256" key="1">
    <source>
        <dbReference type="SAM" id="Phobius"/>
    </source>
</evidence>
<name>A0A1N7N491_9BACL</name>
<accession>A0A1N7N491</accession>
<organism evidence="2 3">
    <name type="scientific">Alicyclobacillus vulcanalis</name>
    <dbReference type="NCBI Taxonomy" id="252246"/>
    <lineage>
        <taxon>Bacteria</taxon>
        <taxon>Bacillati</taxon>
        <taxon>Bacillota</taxon>
        <taxon>Bacilli</taxon>
        <taxon>Bacillales</taxon>
        <taxon>Alicyclobacillaceae</taxon>
        <taxon>Alicyclobacillus</taxon>
    </lineage>
</organism>
<keyword evidence="3" id="KW-1185">Reference proteome</keyword>
<evidence type="ECO:0000313" key="2">
    <source>
        <dbReference type="EMBL" id="SIS93150.1"/>
    </source>
</evidence>
<dbReference type="Proteomes" id="UP000186156">
    <property type="component" value="Unassembled WGS sequence"/>
</dbReference>
<dbReference type="STRING" id="252246.SAMN05421799_10758"/>
<sequence>MPAIESSRSGRLPYRPLERVFLLGSLILAAGLVSWGAWTERSQRVVQPVLSGPAGALAVESPPVVTSFRTPSQPVHSLQGSTSLLLPPYYGWEANGSAGHALGYVQVRNGLLTVGVREGTPEFRGYFLTTRNPFPSGWYAHTWAVSPPAVDQGIGELVFAVQTASTDQTGLINYVFVSLVTTRFHGKMRSTWEVGYAYGYERNAHSVILKKLPESAVSPVDGKYHIVVWTNGSTGYRAWINGQEVYASNTLHMQIAPPLDAYLEVQEKGTAYAVQYQTFAAVPGDGVTVRGLPEGATVHWGGHSYTPKNGVCVLPLPAAVGERQGQLTIQANDRETSGTIQLWAGEVLQYEPS</sequence>
<evidence type="ECO:0000313" key="3">
    <source>
        <dbReference type="Proteomes" id="UP000186156"/>
    </source>
</evidence>
<keyword evidence="1" id="KW-0472">Membrane</keyword>